<dbReference type="InterPro" id="IPR037143">
    <property type="entry name" value="4-PPantetheinyl_Trfase_dom_sf"/>
</dbReference>
<dbReference type="SUPFAM" id="SSF56214">
    <property type="entry name" value="4'-phosphopantetheinyl transferase"/>
    <property type="match status" value="2"/>
</dbReference>
<evidence type="ECO:0000313" key="3">
    <source>
        <dbReference type="EMBL" id="SFM98124.1"/>
    </source>
</evidence>
<accession>A0A1I4VAC4</accession>
<sequence length="209" mass="25159">MPVIDYINDQKHTRIITWEVNENNDDLLAYLQLEEYRMTKYQNLRPKQAREYLGLRACLKKLDLDYDVNYDEKGKPFLPTNKEISITHSYGKVAVGVSEYNIGIDIELARPKKILNIKHKFARKDEQDWIPKEQEIEFLHIIWGIKEGLYKLNGGNLWNFLNHYRVEEFELIENNQIVCWISDDVKSRKYHAFYKLVEDHYLIWVLDYE</sequence>
<dbReference type="Pfam" id="PF01648">
    <property type="entry name" value="ACPS"/>
    <property type="match status" value="1"/>
</dbReference>
<evidence type="ECO:0000256" key="1">
    <source>
        <dbReference type="ARBA" id="ARBA00022679"/>
    </source>
</evidence>
<keyword evidence="4" id="KW-1185">Reference proteome</keyword>
<dbReference type="EMBL" id="FOUZ01000005">
    <property type="protein sequence ID" value="SFM98124.1"/>
    <property type="molecule type" value="Genomic_DNA"/>
</dbReference>
<dbReference type="RefSeq" id="WP_092907360.1">
    <property type="nucleotide sequence ID" value="NZ_FOUZ01000005.1"/>
</dbReference>
<evidence type="ECO:0000259" key="2">
    <source>
        <dbReference type="Pfam" id="PF01648"/>
    </source>
</evidence>
<dbReference type="AlphaFoldDB" id="A0A1I4VAC4"/>
<gene>
    <name evidence="3" type="ORF">SAMN05421738_10527</name>
</gene>
<dbReference type="Gene3D" id="3.90.470.20">
    <property type="entry name" value="4'-phosphopantetheinyl transferase domain"/>
    <property type="match status" value="1"/>
</dbReference>
<dbReference type="GO" id="GO:0000287">
    <property type="term" value="F:magnesium ion binding"/>
    <property type="evidence" value="ECO:0007669"/>
    <property type="project" value="InterPro"/>
</dbReference>
<dbReference type="STRING" id="684065.SAMN05421738_10527"/>
<protein>
    <submittedName>
        <fullName evidence="3">4'-phosphopantetheinyl transferase superfamily protein</fullName>
    </submittedName>
</protein>
<evidence type="ECO:0000313" key="4">
    <source>
        <dbReference type="Proteomes" id="UP000199149"/>
    </source>
</evidence>
<proteinExistence type="predicted"/>
<dbReference type="InterPro" id="IPR008278">
    <property type="entry name" value="4-PPantetheinyl_Trfase_dom"/>
</dbReference>
<keyword evidence="1 3" id="KW-0808">Transferase</keyword>
<reference evidence="4" key="1">
    <citation type="submission" date="2016-10" db="EMBL/GenBank/DDBJ databases">
        <authorList>
            <person name="Varghese N."/>
            <person name="Submissions S."/>
        </authorList>
    </citation>
    <scope>NUCLEOTIDE SEQUENCE [LARGE SCALE GENOMIC DNA]</scope>
    <source>
        <strain evidence="4">XJ109</strain>
    </source>
</reference>
<dbReference type="Proteomes" id="UP000199149">
    <property type="component" value="Unassembled WGS sequence"/>
</dbReference>
<dbReference type="GO" id="GO:0008897">
    <property type="term" value="F:holo-[acyl-carrier-protein] synthase activity"/>
    <property type="evidence" value="ECO:0007669"/>
    <property type="project" value="InterPro"/>
</dbReference>
<feature type="domain" description="4'-phosphopantetheinyl transferase" evidence="2">
    <location>
        <begin position="102"/>
        <end position="190"/>
    </location>
</feature>
<organism evidence="3 4">
    <name type="scientific">Algoriella xinjiangensis</name>
    <dbReference type="NCBI Taxonomy" id="684065"/>
    <lineage>
        <taxon>Bacteria</taxon>
        <taxon>Pseudomonadati</taxon>
        <taxon>Bacteroidota</taxon>
        <taxon>Flavobacteriia</taxon>
        <taxon>Flavobacteriales</taxon>
        <taxon>Weeksellaceae</taxon>
        <taxon>Algoriella</taxon>
    </lineage>
</organism>
<name>A0A1I4VAC4_9FLAO</name>
<dbReference type="OrthoDB" id="1190494at2"/>